<proteinExistence type="inferred from homology"/>
<comment type="caution">
    <text evidence="3">The sequence shown here is derived from an EMBL/GenBank/DDBJ whole genome shotgun (WGS) entry which is preliminary data.</text>
</comment>
<dbReference type="Proteomes" id="UP000214747">
    <property type="component" value="Unassembled WGS sequence"/>
</dbReference>
<dbReference type="EMBL" id="NJGV01000018">
    <property type="protein sequence ID" value="OWY33478.1"/>
    <property type="molecule type" value="Genomic_DNA"/>
</dbReference>
<organism evidence="3 4">
    <name type="scientific">Herbaspirillum aquaticum</name>
    <dbReference type="NCBI Taxonomy" id="568783"/>
    <lineage>
        <taxon>Bacteria</taxon>
        <taxon>Pseudomonadati</taxon>
        <taxon>Pseudomonadota</taxon>
        <taxon>Betaproteobacteria</taxon>
        <taxon>Burkholderiales</taxon>
        <taxon>Oxalobacteraceae</taxon>
        <taxon>Herbaspirillum</taxon>
    </lineage>
</organism>
<protein>
    <recommendedName>
        <fullName evidence="2">Antitoxin</fullName>
    </recommendedName>
</protein>
<dbReference type="Gene3D" id="3.40.1620.10">
    <property type="entry name" value="YefM-like domain"/>
    <property type="match status" value="1"/>
</dbReference>
<evidence type="ECO:0000313" key="3">
    <source>
        <dbReference type="EMBL" id="OWY33478.1"/>
    </source>
</evidence>
<dbReference type="InterPro" id="IPR036165">
    <property type="entry name" value="YefM-like_sf"/>
</dbReference>
<comment type="similarity">
    <text evidence="1 2">Belongs to the phD/YefM antitoxin family.</text>
</comment>
<name>A0A225SVF0_9BURK</name>
<dbReference type="AlphaFoldDB" id="A0A225SVF0"/>
<reference evidence="3 4" key="1">
    <citation type="journal article" date="2010" name="Int. J. Syst. Evol. Microbiol.">
        <title>Reclassification of Herbaspirillum putei as a later heterotypic synonym of Herbaspirillum huttiense, with the description of H. huttiense subsp. huttiense subsp. nov. and H. huttiense subsp. putei subsp. nov., comb. nov., and description of Herbaspirillum aquaticum sp. nov.</title>
        <authorList>
            <person name="Dobritsa A.P."/>
            <person name="Reddy M.C."/>
            <person name="Samadpour M."/>
        </authorList>
    </citation>
    <scope>NUCLEOTIDE SEQUENCE [LARGE SCALE GENOMIC DNA]</scope>
    <source>
        <strain evidence="3 4">IEH 4430</strain>
    </source>
</reference>
<dbReference type="SUPFAM" id="SSF143120">
    <property type="entry name" value="YefM-like"/>
    <property type="match status" value="1"/>
</dbReference>
<dbReference type="NCBIfam" id="TIGR01552">
    <property type="entry name" value="phd_fam"/>
    <property type="match status" value="1"/>
</dbReference>
<evidence type="ECO:0000256" key="2">
    <source>
        <dbReference type="RuleBase" id="RU362080"/>
    </source>
</evidence>
<keyword evidence="4" id="KW-1185">Reference proteome</keyword>
<dbReference type="RefSeq" id="WP_088756279.1">
    <property type="nucleotide sequence ID" value="NZ_JARJFG010000005.1"/>
</dbReference>
<dbReference type="InterPro" id="IPR006442">
    <property type="entry name" value="Antitoxin_Phd/YefM"/>
</dbReference>
<accession>A0A225SVF0</accession>
<evidence type="ECO:0000256" key="1">
    <source>
        <dbReference type="ARBA" id="ARBA00009981"/>
    </source>
</evidence>
<comment type="function">
    <text evidence="2">Antitoxin component of a type II toxin-antitoxin (TA) system.</text>
</comment>
<gene>
    <name evidence="3" type="ORF">CEJ45_16925</name>
</gene>
<sequence>MRTWQIQEAKAQFSELVRDTERSGPQEITWHGRSVAVVMSKADYERLSGADLTLVEFMRRSPLYDADDVEFERDTSLTREVDL</sequence>
<evidence type="ECO:0000313" key="4">
    <source>
        <dbReference type="Proteomes" id="UP000214747"/>
    </source>
</evidence>
<dbReference type="Pfam" id="PF02604">
    <property type="entry name" value="PhdYeFM_antitox"/>
    <property type="match status" value="1"/>
</dbReference>